<dbReference type="RefSeq" id="WP_220588593.1">
    <property type="nucleotide sequence ID" value="NZ_RKLQ01000002.1"/>
</dbReference>
<evidence type="ECO:0000313" key="1">
    <source>
        <dbReference type="EMBL" id="MBX0304375.1"/>
    </source>
</evidence>
<organism evidence="1 2">
    <name type="scientific">Haloarcula salinisoli</name>
    <dbReference type="NCBI Taxonomy" id="2487746"/>
    <lineage>
        <taxon>Archaea</taxon>
        <taxon>Methanobacteriati</taxon>
        <taxon>Methanobacteriota</taxon>
        <taxon>Stenosarchaea group</taxon>
        <taxon>Halobacteria</taxon>
        <taxon>Halobacteriales</taxon>
        <taxon>Haloarculaceae</taxon>
        <taxon>Haloarcula</taxon>
    </lineage>
</organism>
<comment type="caution">
    <text evidence="1">The sequence shown here is derived from an EMBL/GenBank/DDBJ whole genome shotgun (WGS) entry which is preliminary data.</text>
</comment>
<sequence length="59" mass="6838">MVRCINCDREYEHEHELDHEAVDEVELVEQDDGPPRMQIGTGQRDVWRCKGCGKVLGVR</sequence>
<name>A0A8J8CD76_9EURY</name>
<evidence type="ECO:0000313" key="2">
    <source>
        <dbReference type="Proteomes" id="UP000783863"/>
    </source>
</evidence>
<dbReference type="Proteomes" id="UP000783863">
    <property type="component" value="Unassembled WGS sequence"/>
</dbReference>
<keyword evidence="2" id="KW-1185">Reference proteome</keyword>
<accession>A0A8J8CD76</accession>
<gene>
    <name evidence="1" type="ORF">EGD98_11915</name>
</gene>
<proteinExistence type="predicted"/>
<dbReference type="EMBL" id="RKLQ01000002">
    <property type="protein sequence ID" value="MBX0304375.1"/>
    <property type="molecule type" value="Genomic_DNA"/>
</dbReference>
<dbReference type="AlphaFoldDB" id="A0A8J8CD76"/>
<reference evidence="1" key="1">
    <citation type="submission" date="2021-06" db="EMBL/GenBank/DDBJ databases">
        <title>Halomicroarcula sp. F24A a new haloarchaeum isolated from saline soil.</title>
        <authorList>
            <person name="Duran-Viseras A."/>
            <person name="Sanchez-Porro C."/>
            <person name="Ventosa A."/>
        </authorList>
    </citation>
    <scope>NUCLEOTIDE SEQUENCE</scope>
    <source>
        <strain evidence="1">F24A</strain>
    </source>
</reference>
<protein>
    <submittedName>
        <fullName evidence="1">Uncharacterized protein</fullName>
    </submittedName>
</protein>